<proteinExistence type="predicted"/>
<comment type="caution">
    <text evidence="1">The sequence shown here is derived from an EMBL/GenBank/DDBJ whole genome shotgun (WGS) entry which is preliminary data.</text>
</comment>
<feature type="non-terminal residue" evidence="1">
    <location>
        <position position="1"/>
    </location>
</feature>
<reference evidence="1" key="1">
    <citation type="submission" date="2024-09" db="EMBL/GenBank/DDBJ databases">
        <title>Black Yeasts Isolated from many extreme environments.</title>
        <authorList>
            <person name="Coleine C."/>
            <person name="Stajich J.E."/>
            <person name="Selbmann L."/>
        </authorList>
    </citation>
    <scope>NUCLEOTIDE SEQUENCE</scope>
    <source>
        <strain evidence="1">CCFEE 5737</strain>
    </source>
</reference>
<organism evidence="1 2">
    <name type="scientific">Coniosporium uncinatum</name>
    <dbReference type="NCBI Taxonomy" id="93489"/>
    <lineage>
        <taxon>Eukaryota</taxon>
        <taxon>Fungi</taxon>
        <taxon>Dikarya</taxon>
        <taxon>Ascomycota</taxon>
        <taxon>Pezizomycotina</taxon>
        <taxon>Dothideomycetes</taxon>
        <taxon>Dothideomycetes incertae sedis</taxon>
        <taxon>Coniosporium</taxon>
    </lineage>
</organism>
<accession>A0ACC3CVE9</accession>
<evidence type="ECO:0000313" key="2">
    <source>
        <dbReference type="Proteomes" id="UP001186974"/>
    </source>
</evidence>
<name>A0ACC3CVE9_9PEZI</name>
<gene>
    <name evidence="1" type="ORF">LTS18_014778</name>
</gene>
<sequence>LFPPETPTTVFDETAEMSPEEALQPNILVLGPEINSRNNARWSSASSISSYSTASRSSTTAGRANSELEDPHLLRLKALILKAAMNAGFSRTSAQTLPDFVTHLSPNAFGTQLWQLNLLSSYRRLVASDPALREQAALPSGRKTSAEVARAVQWMGRNEQFGWLRDLYRVVFGFAPEEAGSRKNVWIQT</sequence>
<protein>
    <submittedName>
        <fullName evidence="1">Uncharacterized protein</fullName>
    </submittedName>
</protein>
<dbReference type="Proteomes" id="UP001186974">
    <property type="component" value="Unassembled WGS sequence"/>
</dbReference>
<keyword evidence="2" id="KW-1185">Reference proteome</keyword>
<evidence type="ECO:0000313" key="1">
    <source>
        <dbReference type="EMBL" id="KAK3045015.1"/>
    </source>
</evidence>
<dbReference type="EMBL" id="JAWDJW010011132">
    <property type="protein sequence ID" value="KAK3045015.1"/>
    <property type="molecule type" value="Genomic_DNA"/>
</dbReference>